<organism evidence="2 3">
    <name type="scientific">Ancylostoma caninum</name>
    <name type="common">Dog hookworm</name>
    <dbReference type="NCBI Taxonomy" id="29170"/>
    <lineage>
        <taxon>Eukaryota</taxon>
        <taxon>Metazoa</taxon>
        <taxon>Ecdysozoa</taxon>
        <taxon>Nematoda</taxon>
        <taxon>Chromadorea</taxon>
        <taxon>Rhabditida</taxon>
        <taxon>Rhabditina</taxon>
        <taxon>Rhabditomorpha</taxon>
        <taxon>Strongyloidea</taxon>
        <taxon>Ancylostomatidae</taxon>
        <taxon>Ancylostomatinae</taxon>
        <taxon>Ancylostoma</taxon>
    </lineage>
</organism>
<proteinExistence type="predicted"/>
<dbReference type="PANTHER" id="PTHR31711">
    <property type="entry name" value="ARGININE AND GLUTAMATE-RICH PROTEIN 1"/>
    <property type="match status" value="1"/>
</dbReference>
<dbReference type="GO" id="GO:0005739">
    <property type="term" value="C:mitochondrion"/>
    <property type="evidence" value="ECO:0007669"/>
    <property type="project" value="TreeGrafter"/>
</dbReference>
<dbReference type="InterPro" id="IPR033371">
    <property type="entry name" value="ARGLU1"/>
</dbReference>
<evidence type="ECO:0000256" key="1">
    <source>
        <dbReference type="SAM" id="Coils"/>
    </source>
</evidence>
<name>A0A368G067_ANCCA</name>
<dbReference type="EMBL" id="JOJR01000438">
    <property type="protein sequence ID" value="RCN37841.1"/>
    <property type="molecule type" value="Genomic_DNA"/>
</dbReference>
<dbReference type="AlphaFoldDB" id="A0A368G067"/>
<keyword evidence="1" id="KW-0175">Coiled coil</keyword>
<reference evidence="2 3" key="1">
    <citation type="submission" date="2014-10" db="EMBL/GenBank/DDBJ databases">
        <title>Draft genome of the hookworm Ancylostoma caninum.</title>
        <authorList>
            <person name="Mitreva M."/>
        </authorList>
    </citation>
    <scope>NUCLEOTIDE SEQUENCE [LARGE SCALE GENOMIC DNA]</scope>
    <source>
        <strain evidence="2 3">Baltimore</strain>
    </source>
</reference>
<dbReference type="PANTHER" id="PTHR31711:SF1">
    <property type="entry name" value="ARGININE AND GLUTAMATE-RICH PROTEIN 1"/>
    <property type="match status" value="1"/>
</dbReference>
<evidence type="ECO:0000313" key="2">
    <source>
        <dbReference type="EMBL" id="RCN37841.1"/>
    </source>
</evidence>
<dbReference type="GO" id="GO:0005654">
    <property type="term" value="C:nucleoplasm"/>
    <property type="evidence" value="ECO:0007669"/>
    <property type="project" value="TreeGrafter"/>
</dbReference>
<dbReference type="Proteomes" id="UP000252519">
    <property type="component" value="Unassembled WGS sequence"/>
</dbReference>
<dbReference type="Pfam" id="PF15346">
    <property type="entry name" value="ARGLU"/>
    <property type="match status" value="1"/>
</dbReference>
<dbReference type="STRING" id="29170.A0A368G067"/>
<protein>
    <submittedName>
        <fullName evidence="2">Uncharacterized protein</fullName>
    </submittedName>
</protein>
<evidence type="ECO:0000313" key="3">
    <source>
        <dbReference type="Proteomes" id="UP000252519"/>
    </source>
</evidence>
<sequence length="117" mass="13619">MTESQKKTRAEVEARLRAQILGEMEEEMASIRKREEASRAKCAALEKELEEKVRQADESEKRFNEERLAMLAERSALERERQEVLREKQELQKNEQLAIINKGGTVRPPIKFSFGKS</sequence>
<feature type="coiled-coil region" evidence="1">
    <location>
        <begin position="21"/>
        <end position="97"/>
    </location>
</feature>
<comment type="caution">
    <text evidence="2">The sequence shown here is derived from an EMBL/GenBank/DDBJ whole genome shotgun (WGS) entry which is preliminary data.</text>
</comment>
<accession>A0A368G067</accession>
<gene>
    <name evidence="2" type="ORF">ANCCAN_16256</name>
</gene>
<dbReference type="GO" id="GO:0045296">
    <property type="term" value="F:cadherin binding"/>
    <property type="evidence" value="ECO:0007669"/>
    <property type="project" value="TreeGrafter"/>
</dbReference>
<dbReference type="OrthoDB" id="5862042at2759"/>
<keyword evidence="3" id="KW-1185">Reference proteome</keyword>